<dbReference type="PANTHER" id="PTHR47985:SF41">
    <property type="entry name" value="SERINE_THREONINE-PROTEIN KINASE PBL5-RELATED"/>
    <property type="match status" value="1"/>
</dbReference>
<organism evidence="10 12">
    <name type="scientific">Medicago truncatula</name>
    <name type="common">Barrel medic</name>
    <name type="synonym">Medicago tribuloides</name>
    <dbReference type="NCBI Taxonomy" id="3880"/>
    <lineage>
        <taxon>Eukaryota</taxon>
        <taxon>Viridiplantae</taxon>
        <taxon>Streptophyta</taxon>
        <taxon>Embryophyta</taxon>
        <taxon>Tracheophyta</taxon>
        <taxon>Spermatophyta</taxon>
        <taxon>Magnoliopsida</taxon>
        <taxon>eudicotyledons</taxon>
        <taxon>Gunneridae</taxon>
        <taxon>Pentapetalae</taxon>
        <taxon>rosids</taxon>
        <taxon>fabids</taxon>
        <taxon>Fabales</taxon>
        <taxon>Fabaceae</taxon>
        <taxon>Papilionoideae</taxon>
        <taxon>50 kb inversion clade</taxon>
        <taxon>NPAAA clade</taxon>
        <taxon>Hologalegina</taxon>
        <taxon>IRL clade</taxon>
        <taxon>Trifolieae</taxon>
        <taxon>Medicago</taxon>
    </lineage>
</organism>
<dbReference type="GO" id="GO:0005524">
    <property type="term" value="F:ATP binding"/>
    <property type="evidence" value="ECO:0007669"/>
    <property type="project" value="UniProtKB-UniRule"/>
</dbReference>
<dbReference type="PROSITE" id="PS50011">
    <property type="entry name" value="PROTEIN_KINASE_DOM"/>
    <property type="match status" value="1"/>
</dbReference>
<sequence length="400" mass="44599">MSCFCIRPNKSNTQNVTTTIASTASNPENTITTVATASTLPHSFLSKILGKGKLESKVNKKKEDSASTYTEPVKLNIRNEAIQKFCFDELSAATDNFKNIVGQGGFGGVYLGMLQTKQVVAIKRRDSNGVQGTQQFIAEVETLSNVSHKNIVQLIGYCYEKEHKLLVYEYMGLGSLEDNLSDHHRRGILHWDTRMRIATEIAKGVEYLHVKMDPPMIYRDLKSPEYRSTKIFGTIGYFDPDYTKTGILSFKSDIYCFGVVLLELISGTKAFEPNVVLWASPLFEDRFEEIVDPLLKEKYPARDLQKAIAIAASCVQKKVDDRPDISQIVKDLEALNKMKSKVDEEESSGAAESRVGQSAAAISDIMVVLPSSSSLRLPEFRHFHAFDAKNVLSTGFLKLT</sequence>
<dbReference type="InterPro" id="IPR000719">
    <property type="entry name" value="Prot_kinase_dom"/>
</dbReference>
<evidence type="ECO:0000256" key="2">
    <source>
        <dbReference type="ARBA" id="ARBA00022527"/>
    </source>
</evidence>
<keyword evidence="7" id="KW-0449">Lipoprotein</keyword>
<keyword evidence="3" id="KW-0808">Transferase</keyword>
<proteinExistence type="predicted"/>
<evidence type="ECO:0000313" key="10">
    <source>
        <dbReference type="EMBL" id="AES88739.2"/>
    </source>
</evidence>
<dbReference type="eggNOG" id="KOG1187">
    <property type="taxonomic scope" value="Eukaryota"/>
</dbReference>
<evidence type="ECO:0000256" key="6">
    <source>
        <dbReference type="ARBA" id="ARBA00023136"/>
    </source>
</evidence>
<accession>A0A0C3WXM1</accession>
<dbReference type="InterPro" id="IPR001245">
    <property type="entry name" value="Ser-Thr/Tyr_kinase_cat_dom"/>
</dbReference>
<dbReference type="Pfam" id="PF07714">
    <property type="entry name" value="PK_Tyr_Ser-Thr"/>
    <property type="match status" value="2"/>
</dbReference>
<evidence type="ECO:0000256" key="1">
    <source>
        <dbReference type="ARBA" id="ARBA00004193"/>
    </source>
</evidence>
<dbReference type="InterPro" id="IPR011009">
    <property type="entry name" value="Kinase-like_dom_sf"/>
</dbReference>
<evidence type="ECO:0000256" key="8">
    <source>
        <dbReference type="PROSITE-ProRule" id="PRU10141"/>
    </source>
</evidence>
<keyword evidence="12" id="KW-1185">Reference proteome</keyword>
<name>G7JSJ4_MEDTR</name>
<dbReference type="AlphaFoldDB" id="G7JSJ4"/>
<evidence type="ECO:0000313" key="11">
    <source>
        <dbReference type="EnsemblPlants" id="AES88739"/>
    </source>
</evidence>
<dbReference type="EnsemblPlants" id="AES88739">
    <property type="protein sequence ID" value="AES88739"/>
    <property type="gene ID" value="MTR_4g061570"/>
</dbReference>
<keyword evidence="10" id="KW-0418">Kinase</keyword>
<reference evidence="10 12" key="2">
    <citation type="journal article" date="2014" name="BMC Genomics">
        <title>An improved genome release (version Mt4.0) for the model legume Medicago truncatula.</title>
        <authorList>
            <person name="Tang H."/>
            <person name="Krishnakumar V."/>
            <person name="Bidwell S."/>
            <person name="Rosen B."/>
            <person name="Chan A."/>
            <person name="Zhou S."/>
            <person name="Gentzbittel L."/>
            <person name="Childs K.L."/>
            <person name="Yandell M."/>
            <person name="Gundlach H."/>
            <person name="Mayer K.F."/>
            <person name="Schwartz D.C."/>
            <person name="Town C.D."/>
        </authorList>
    </citation>
    <scope>GENOME REANNOTATION</scope>
    <source>
        <strain evidence="11 12">cv. Jemalong A17</strain>
    </source>
</reference>
<evidence type="ECO:0000256" key="7">
    <source>
        <dbReference type="ARBA" id="ARBA00023288"/>
    </source>
</evidence>
<dbReference type="Gene3D" id="3.30.200.20">
    <property type="entry name" value="Phosphorylase Kinase, domain 1"/>
    <property type="match status" value="1"/>
</dbReference>
<evidence type="ECO:0000256" key="3">
    <source>
        <dbReference type="ARBA" id="ARBA00022679"/>
    </source>
</evidence>
<dbReference type="HOGENOM" id="CLU_000288_21_0_1"/>
<gene>
    <name evidence="10" type="ordered locus">MTR_4g061570</name>
</gene>
<feature type="binding site" evidence="8">
    <location>
        <position position="123"/>
    </location>
    <ligand>
        <name>ATP</name>
        <dbReference type="ChEBI" id="CHEBI:30616"/>
    </ligand>
</feature>
<dbReference type="GO" id="GO:0004672">
    <property type="term" value="F:protein kinase activity"/>
    <property type="evidence" value="ECO:0000318"/>
    <property type="project" value="GO_Central"/>
</dbReference>
<dbReference type="Gene3D" id="1.10.510.10">
    <property type="entry name" value="Transferase(Phosphotransferase) domain 1"/>
    <property type="match status" value="2"/>
</dbReference>
<keyword evidence="4 8" id="KW-0547">Nucleotide-binding</keyword>
<evidence type="ECO:0000259" key="9">
    <source>
        <dbReference type="PROSITE" id="PS50011"/>
    </source>
</evidence>
<dbReference type="EMBL" id="CM001220">
    <property type="protein sequence ID" value="AES88739.2"/>
    <property type="molecule type" value="Genomic_DNA"/>
</dbReference>
<dbReference type="PROSITE" id="PS00107">
    <property type="entry name" value="PROTEIN_KINASE_ATP"/>
    <property type="match status" value="1"/>
</dbReference>
<accession>G7JSJ4</accession>
<feature type="domain" description="Protein kinase" evidence="9">
    <location>
        <begin position="95"/>
        <end position="335"/>
    </location>
</feature>
<dbReference type="SUPFAM" id="SSF56112">
    <property type="entry name" value="Protein kinase-like (PK-like)"/>
    <property type="match status" value="1"/>
</dbReference>
<evidence type="ECO:0000256" key="4">
    <source>
        <dbReference type="ARBA" id="ARBA00022741"/>
    </source>
</evidence>
<dbReference type="Proteomes" id="UP000002051">
    <property type="component" value="Chromosome 4"/>
</dbReference>
<evidence type="ECO:0000313" key="12">
    <source>
        <dbReference type="Proteomes" id="UP000002051"/>
    </source>
</evidence>
<reference evidence="10 12" key="1">
    <citation type="journal article" date="2011" name="Nature">
        <title>The Medicago genome provides insight into the evolution of rhizobial symbioses.</title>
        <authorList>
            <person name="Young N.D."/>
            <person name="Debelle F."/>
            <person name="Oldroyd G.E."/>
            <person name="Geurts R."/>
            <person name="Cannon S.B."/>
            <person name="Udvardi M.K."/>
            <person name="Benedito V.A."/>
            <person name="Mayer K.F."/>
            <person name="Gouzy J."/>
            <person name="Schoof H."/>
            <person name="Van de Peer Y."/>
            <person name="Proost S."/>
            <person name="Cook D.R."/>
            <person name="Meyers B.C."/>
            <person name="Spannagl M."/>
            <person name="Cheung F."/>
            <person name="De Mita S."/>
            <person name="Krishnakumar V."/>
            <person name="Gundlach H."/>
            <person name="Zhou S."/>
            <person name="Mudge J."/>
            <person name="Bharti A.K."/>
            <person name="Murray J.D."/>
            <person name="Naoumkina M.A."/>
            <person name="Rosen B."/>
            <person name="Silverstein K.A."/>
            <person name="Tang H."/>
            <person name="Rombauts S."/>
            <person name="Zhao P.X."/>
            <person name="Zhou P."/>
            <person name="Barbe V."/>
            <person name="Bardou P."/>
            <person name="Bechner M."/>
            <person name="Bellec A."/>
            <person name="Berger A."/>
            <person name="Berges H."/>
            <person name="Bidwell S."/>
            <person name="Bisseling T."/>
            <person name="Choisne N."/>
            <person name="Couloux A."/>
            <person name="Denny R."/>
            <person name="Deshpande S."/>
            <person name="Dai X."/>
            <person name="Doyle J.J."/>
            <person name="Dudez A.M."/>
            <person name="Farmer A.D."/>
            <person name="Fouteau S."/>
            <person name="Franken C."/>
            <person name="Gibelin C."/>
            <person name="Gish J."/>
            <person name="Goldstein S."/>
            <person name="Gonzalez A.J."/>
            <person name="Green P.J."/>
            <person name="Hallab A."/>
            <person name="Hartog M."/>
            <person name="Hua A."/>
            <person name="Humphray S.J."/>
            <person name="Jeong D.H."/>
            <person name="Jing Y."/>
            <person name="Jocker A."/>
            <person name="Kenton S.M."/>
            <person name="Kim D.J."/>
            <person name="Klee K."/>
            <person name="Lai H."/>
            <person name="Lang C."/>
            <person name="Lin S."/>
            <person name="Macmil S.L."/>
            <person name="Magdelenat G."/>
            <person name="Matthews L."/>
            <person name="McCorrison J."/>
            <person name="Monaghan E.L."/>
            <person name="Mun J.H."/>
            <person name="Najar F.Z."/>
            <person name="Nicholson C."/>
            <person name="Noirot C."/>
            <person name="O'Bleness M."/>
            <person name="Paule C.R."/>
            <person name="Poulain J."/>
            <person name="Prion F."/>
            <person name="Qin B."/>
            <person name="Qu C."/>
            <person name="Retzel E.F."/>
            <person name="Riddle C."/>
            <person name="Sallet E."/>
            <person name="Samain S."/>
            <person name="Samson N."/>
            <person name="Sanders I."/>
            <person name="Saurat O."/>
            <person name="Scarpelli C."/>
            <person name="Schiex T."/>
            <person name="Segurens B."/>
            <person name="Severin A.J."/>
            <person name="Sherrier D.J."/>
            <person name="Shi R."/>
            <person name="Sims S."/>
            <person name="Singer S.R."/>
            <person name="Sinharoy S."/>
            <person name="Sterck L."/>
            <person name="Viollet A."/>
            <person name="Wang B.B."/>
            <person name="Wang K."/>
            <person name="Wang M."/>
            <person name="Wang X."/>
            <person name="Warfsmann J."/>
            <person name="Weissenbach J."/>
            <person name="White D.D."/>
            <person name="White J.D."/>
            <person name="Wiley G.B."/>
            <person name="Wincker P."/>
            <person name="Xing Y."/>
            <person name="Yang L."/>
            <person name="Yao Z."/>
            <person name="Ying F."/>
            <person name="Zhai J."/>
            <person name="Zhou L."/>
            <person name="Zuber A."/>
            <person name="Denarie J."/>
            <person name="Dixon R.A."/>
            <person name="May G.D."/>
            <person name="Schwartz D.C."/>
            <person name="Rogers J."/>
            <person name="Quetier F."/>
            <person name="Town C.D."/>
            <person name="Roe B.A."/>
        </authorList>
    </citation>
    <scope>NUCLEOTIDE SEQUENCE [LARGE SCALE GENOMIC DNA]</scope>
    <source>
        <strain evidence="10">A17</strain>
        <strain evidence="11 12">cv. Jemalong A17</strain>
    </source>
</reference>
<comment type="subcellular location">
    <subcellularLocation>
        <location evidence="1">Cell membrane</location>
        <topology evidence="1">Lipid-anchor</topology>
    </subcellularLocation>
</comment>
<reference evidence="11" key="3">
    <citation type="submission" date="2015-04" db="UniProtKB">
        <authorList>
            <consortium name="EnsemblPlants"/>
        </authorList>
    </citation>
    <scope>IDENTIFICATION</scope>
    <source>
        <strain evidence="11">cv. Jemalong A17</strain>
    </source>
</reference>
<dbReference type="PANTHER" id="PTHR47985">
    <property type="entry name" value="OS07G0668900 PROTEIN"/>
    <property type="match status" value="1"/>
</dbReference>
<protein>
    <submittedName>
        <fullName evidence="10">Tyrosine kinase domain protein</fullName>
    </submittedName>
</protein>
<dbReference type="GO" id="GO:0004674">
    <property type="term" value="F:protein serine/threonine kinase activity"/>
    <property type="evidence" value="ECO:0007669"/>
    <property type="project" value="UniProtKB-KW"/>
</dbReference>
<keyword evidence="5 8" id="KW-0067">ATP-binding</keyword>
<keyword evidence="6" id="KW-0472">Membrane</keyword>
<keyword evidence="2" id="KW-0723">Serine/threonine-protein kinase</keyword>
<dbReference type="FunFam" id="3.30.200.20:FF:000178">
    <property type="entry name" value="serine/threonine-protein kinase PBS1-like"/>
    <property type="match status" value="1"/>
</dbReference>
<dbReference type="PaxDb" id="3880-AES88739"/>
<evidence type="ECO:0000256" key="5">
    <source>
        <dbReference type="ARBA" id="ARBA00022840"/>
    </source>
</evidence>
<dbReference type="GO" id="GO:0005886">
    <property type="term" value="C:plasma membrane"/>
    <property type="evidence" value="ECO:0000318"/>
    <property type="project" value="GO_Central"/>
</dbReference>
<dbReference type="InterPro" id="IPR017441">
    <property type="entry name" value="Protein_kinase_ATP_BS"/>
</dbReference>